<reference evidence="1 2" key="1">
    <citation type="submission" date="2024-04" db="EMBL/GenBank/DDBJ databases">
        <title>Defined microbial consortia suppress multidrug-resistant proinflammatory Enterobacteriaceae via ecological control.</title>
        <authorList>
            <person name="Furuichi M."/>
            <person name="Kawaguchi T."/>
            <person name="Pust M."/>
            <person name="Yasuma K."/>
            <person name="Plichta D."/>
            <person name="Hasegawa N."/>
            <person name="Ohya T."/>
            <person name="Bhattarai S."/>
            <person name="Sasajima S."/>
            <person name="Aoto Y."/>
            <person name="Tuganbaev T."/>
            <person name="Yaginuma M."/>
            <person name="Ueda M."/>
            <person name="Okahashi N."/>
            <person name="Amafuji K."/>
            <person name="Kiridooshi Y."/>
            <person name="Sugita K."/>
            <person name="Strazar M."/>
            <person name="Skelly A."/>
            <person name="Suda W."/>
            <person name="Hattori M."/>
            <person name="Nakamoto N."/>
            <person name="Caballero S."/>
            <person name="Norman J."/>
            <person name="Olle B."/>
            <person name="Tanoue T."/>
            <person name="Arita M."/>
            <person name="Bucci V."/>
            <person name="Atarashi K."/>
            <person name="Xavier R."/>
            <person name="Honda K."/>
        </authorList>
    </citation>
    <scope>NUCLEOTIDE SEQUENCE [LARGE SCALE GENOMIC DNA]</scope>
    <source>
        <strain evidence="2">f13</strain>
    </source>
</reference>
<accession>A0ABQ0AVW1</accession>
<evidence type="ECO:0000313" key="1">
    <source>
        <dbReference type="EMBL" id="GAA6268169.1"/>
    </source>
</evidence>
<dbReference type="EMBL" id="BAABXL010000001">
    <property type="protein sequence ID" value="GAA6268169.1"/>
    <property type="molecule type" value="Genomic_DNA"/>
</dbReference>
<keyword evidence="2" id="KW-1185">Reference proteome</keyword>
<comment type="caution">
    <text evidence="1">The sequence shown here is derived from an EMBL/GenBank/DDBJ whole genome shotgun (WGS) entry which is preliminary data.</text>
</comment>
<organism evidence="1 2">
    <name type="scientific">Enterocloster alcoholdehydrogenati</name>
    <dbReference type="NCBI Taxonomy" id="2547410"/>
    <lineage>
        <taxon>Bacteria</taxon>
        <taxon>Bacillati</taxon>
        <taxon>Bacillota</taxon>
        <taxon>Clostridia</taxon>
        <taxon>Lachnospirales</taxon>
        <taxon>Lachnospiraceae</taxon>
        <taxon>Enterocloster</taxon>
    </lineage>
</organism>
<sequence length="46" mass="5140">MQNQKAEDEAAETQETTISTKASFCGIMQYYAIAEGGNFYGRTEVR</sequence>
<protein>
    <submittedName>
        <fullName evidence="1">Uncharacterized protein</fullName>
    </submittedName>
</protein>
<dbReference type="Proteomes" id="UP001600894">
    <property type="component" value="Unassembled WGS sequence"/>
</dbReference>
<gene>
    <name evidence="1" type="ORF">F130042H8_12290</name>
</gene>
<proteinExistence type="predicted"/>
<name>A0ABQ0AVW1_9FIRM</name>
<evidence type="ECO:0000313" key="2">
    <source>
        <dbReference type="Proteomes" id="UP001600894"/>
    </source>
</evidence>